<comment type="caution">
    <text evidence="3">The sequence shown here is derived from an EMBL/GenBank/DDBJ whole genome shotgun (WGS) entry which is preliminary data.</text>
</comment>
<reference evidence="3 4" key="1">
    <citation type="submission" date="2018-08" db="EMBL/GenBank/DDBJ databases">
        <title>A genome reference for cultivated species of the human gut microbiota.</title>
        <authorList>
            <person name="Zou Y."/>
            <person name="Xue W."/>
            <person name="Luo G."/>
        </authorList>
    </citation>
    <scope>NUCLEOTIDE SEQUENCE [LARGE SCALE GENOMIC DNA]</scope>
    <source>
        <strain evidence="3 4">AM12-10</strain>
    </source>
</reference>
<accession>A0A415C2W4</accession>
<proteinExistence type="predicted"/>
<evidence type="ECO:0000313" key="3">
    <source>
        <dbReference type="EMBL" id="RHJ22066.1"/>
    </source>
</evidence>
<feature type="region of interest" description="Disordered" evidence="1">
    <location>
        <begin position="75"/>
        <end position="94"/>
    </location>
</feature>
<dbReference type="EMBL" id="QRLR01000006">
    <property type="protein sequence ID" value="RHJ22066.1"/>
    <property type="molecule type" value="Genomic_DNA"/>
</dbReference>
<evidence type="ECO:0000259" key="2">
    <source>
        <dbReference type="PROSITE" id="PS50911"/>
    </source>
</evidence>
<evidence type="ECO:0000313" key="4">
    <source>
        <dbReference type="Proteomes" id="UP000283727"/>
    </source>
</evidence>
<dbReference type="InterPro" id="IPR007921">
    <property type="entry name" value="CHAP_dom"/>
</dbReference>
<dbReference type="RefSeq" id="WP_117658450.1">
    <property type="nucleotide sequence ID" value="NZ_JAQECX010000005.1"/>
</dbReference>
<dbReference type="SUPFAM" id="SSF54001">
    <property type="entry name" value="Cysteine proteinases"/>
    <property type="match status" value="1"/>
</dbReference>
<gene>
    <name evidence="3" type="ORF">DW137_09575</name>
</gene>
<name>A0A415C2W4_BIFBI</name>
<sequence>MASRSASHKAPLTRVQSKRRARVQRRLALIPLMLLFAAFTMAVMVNGTMGEAYGAHATPVVQANVGGLESTTVSRSSARSEINHGTWESGNTIDPDHLSAIPAKNPVVYQLVNGRDRDRTPTGFDPDHQTGDTGNAYSFSQCTWWAYKRRHELGLPAGSHMGDGAMWADTARQIGYWVDHTPRVGDVMVFQRGQDGASILYGHVAIVEQVHSDGSITTSECGAALAGKPFSRTFSKTQAAQHEYVHY</sequence>
<organism evidence="3 4">
    <name type="scientific">Bifidobacterium bifidum</name>
    <dbReference type="NCBI Taxonomy" id="1681"/>
    <lineage>
        <taxon>Bacteria</taxon>
        <taxon>Bacillati</taxon>
        <taxon>Actinomycetota</taxon>
        <taxon>Actinomycetes</taxon>
        <taxon>Bifidobacteriales</taxon>
        <taxon>Bifidobacteriaceae</taxon>
        <taxon>Bifidobacterium</taxon>
    </lineage>
</organism>
<protein>
    <submittedName>
        <fullName evidence="3">CHAP domain-containing protein</fullName>
    </submittedName>
</protein>
<dbReference type="Proteomes" id="UP000283727">
    <property type="component" value="Unassembled WGS sequence"/>
</dbReference>
<feature type="domain" description="Peptidase C51" evidence="2">
    <location>
        <begin position="117"/>
        <end position="246"/>
    </location>
</feature>
<dbReference type="InterPro" id="IPR038765">
    <property type="entry name" value="Papain-like_cys_pep_sf"/>
</dbReference>
<dbReference type="Pfam" id="PF05257">
    <property type="entry name" value="CHAP"/>
    <property type="match status" value="1"/>
</dbReference>
<dbReference type="Gene3D" id="3.90.1720.10">
    <property type="entry name" value="endopeptidase domain like (from Nostoc punctiforme)"/>
    <property type="match status" value="1"/>
</dbReference>
<dbReference type="AlphaFoldDB" id="A0A415C2W4"/>
<dbReference type="PROSITE" id="PS50911">
    <property type="entry name" value="CHAP"/>
    <property type="match status" value="1"/>
</dbReference>
<evidence type="ECO:0000256" key="1">
    <source>
        <dbReference type="SAM" id="MobiDB-lite"/>
    </source>
</evidence>